<sequence length="68" mass="7896">MSVQRFRRLVSSDCSCDAFAFAVDKMCYLTCEQKSRMEVDVSNNWKAAIVHVPYPAIKDEIHAWLVRE</sequence>
<gene>
    <name evidence="1" type="ORF">CSSPTR1EN2_LOCUS11696</name>
</gene>
<proteinExistence type="predicted"/>
<reference evidence="1" key="1">
    <citation type="submission" date="2024-02" db="EMBL/GenBank/DDBJ databases">
        <authorList>
            <consortium name="ELIXIR-Norway"/>
            <consortium name="Elixir Norway"/>
        </authorList>
    </citation>
    <scope>NUCLEOTIDE SEQUENCE</scope>
</reference>
<dbReference type="EMBL" id="OZ019911">
    <property type="protein sequence ID" value="CAK9213357.1"/>
    <property type="molecule type" value="Genomic_DNA"/>
</dbReference>
<evidence type="ECO:0000313" key="2">
    <source>
        <dbReference type="Proteomes" id="UP001497512"/>
    </source>
</evidence>
<dbReference type="Proteomes" id="UP001497512">
    <property type="component" value="Chromosome 19"/>
</dbReference>
<protein>
    <submittedName>
        <fullName evidence="1">Uncharacterized protein</fullName>
    </submittedName>
</protein>
<accession>A0ABP0U5E3</accession>
<evidence type="ECO:0000313" key="1">
    <source>
        <dbReference type="EMBL" id="CAK9213357.1"/>
    </source>
</evidence>
<name>A0ABP0U5E3_9BRYO</name>
<organism evidence="1 2">
    <name type="scientific">Sphagnum troendelagicum</name>
    <dbReference type="NCBI Taxonomy" id="128251"/>
    <lineage>
        <taxon>Eukaryota</taxon>
        <taxon>Viridiplantae</taxon>
        <taxon>Streptophyta</taxon>
        <taxon>Embryophyta</taxon>
        <taxon>Bryophyta</taxon>
        <taxon>Sphagnophytina</taxon>
        <taxon>Sphagnopsida</taxon>
        <taxon>Sphagnales</taxon>
        <taxon>Sphagnaceae</taxon>
        <taxon>Sphagnum</taxon>
    </lineage>
</organism>
<keyword evidence="2" id="KW-1185">Reference proteome</keyword>